<accession>A0A0M3I768</accession>
<dbReference type="WBParaSite" id="ALUE_0001299201-mRNA-1">
    <property type="protein sequence ID" value="ALUE_0001299201-mRNA-1"/>
    <property type="gene ID" value="ALUE_0001299201"/>
</dbReference>
<keyword evidence="1" id="KW-1185">Reference proteome</keyword>
<dbReference type="AlphaFoldDB" id="A0A0M3I768"/>
<sequence length="65" mass="7628">LRAYLFLIKDGCTSSFFFIYSPAVPFLSPIKNLKFFRPYCDDRYNQTNLSGNNDDAFVFDYILHS</sequence>
<evidence type="ECO:0000313" key="1">
    <source>
        <dbReference type="Proteomes" id="UP000036681"/>
    </source>
</evidence>
<proteinExistence type="predicted"/>
<organism evidence="1 2">
    <name type="scientific">Ascaris lumbricoides</name>
    <name type="common">Giant roundworm</name>
    <dbReference type="NCBI Taxonomy" id="6252"/>
    <lineage>
        <taxon>Eukaryota</taxon>
        <taxon>Metazoa</taxon>
        <taxon>Ecdysozoa</taxon>
        <taxon>Nematoda</taxon>
        <taxon>Chromadorea</taxon>
        <taxon>Rhabditida</taxon>
        <taxon>Spirurina</taxon>
        <taxon>Ascaridomorpha</taxon>
        <taxon>Ascaridoidea</taxon>
        <taxon>Ascarididae</taxon>
        <taxon>Ascaris</taxon>
    </lineage>
</organism>
<name>A0A0M3I768_ASCLU</name>
<evidence type="ECO:0000313" key="2">
    <source>
        <dbReference type="WBParaSite" id="ALUE_0001299201-mRNA-1"/>
    </source>
</evidence>
<dbReference type="Proteomes" id="UP000036681">
    <property type="component" value="Unplaced"/>
</dbReference>
<protein>
    <submittedName>
        <fullName evidence="2">Ovule protein</fullName>
    </submittedName>
</protein>
<reference evidence="2" key="1">
    <citation type="submission" date="2017-02" db="UniProtKB">
        <authorList>
            <consortium name="WormBaseParasite"/>
        </authorList>
    </citation>
    <scope>IDENTIFICATION</scope>
</reference>